<dbReference type="Gene3D" id="3.90.1420.10">
    <property type="entry name" value="Rubisco LSMT, substrate-binding domain"/>
    <property type="match status" value="1"/>
</dbReference>
<organism evidence="9 10">
    <name type="scientific">Lymnaea stagnalis</name>
    <name type="common">Great pond snail</name>
    <name type="synonym">Helix stagnalis</name>
    <dbReference type="NCBI Taxonomy" id="6523"/>
    <lineage>
        <taxon>Eukaryota</taxon>
        <taxon>Metazoa</taxon>
        <taxon>Spiralia</taxon>
        <taxon>Lophotrochozoa</taxon>
        <taxon>Mollusca</taxon>
        <taxon>Gastropoda</taxon>
        <taxon>Heterobranchia</taxon>
        <taxon>Euthyneura</taxon>
        <taxon>Panpulmonata</taxon>
        <taxon>Hygrophila</taxon>
        <taxon>Lymnaeoidea</taxon>
        <taxon>Lymnaeidae</taxon>
        <taxon>Lymnaea</taxon>
    </lineage>
</organism>
<dbReference type="Pfam" id="PF09273">
    <property type="entry name" value="Rubis-subs-bind"/>
    <property type="match status" value="1"/>
</dbReference>
<dbReference type="InterPro" id="IPR015353">
    <property type="entry name" value="Rubisco_LSMT_subst-bd"/>
</dbReference>
<dbReference type="EC" id="2.1.1.-" evidence="6"/>
<dbReference type="InterPro" id="IPR011383">
    <property type="entry name" value="N-lys_methylase_SETD6"/>
</dbReference>
<dbReference type="Pfam" id="PF00856">
    <property type="entry name" value="SET"/>
    <property type="match status" value="1"/>
</dbReference>
<evidence type="ECO:0000256" key="5">
    <source>
        <dbReference type="ARBA" id="ARBA00023242"/>
    </source>
</evidence>
<dbReference type="PANTHER" id="PTHR13271">
    <property type="entry name" value="UNCHARACTERIZED PUTATIVE METHYLTRANSFERASE"/>
    <property type="match status" value="1"/>
</dbReference>
<feature type="region of interest" description="Disordered" evidence="7">
    <location>
        <begin position="219"/>
        <end position="250"/>
    </location>
</feature>
<keyword evidence="5 6" id="KW-0539">Nucleus</keyword>
<dbReference type="CDD" id="cd19178">
    <property type="entry name" value="SET_SETD6"/>
    <property type="match status" value="1"/>
</dbReference>
<dbReference type="Proteomes" id="UP001497497">
    <property type="component" value="Unassembled WGS sequence"/>
</dbReference>
<dbReference type="PIRSF" id="PIRSF011771">
    <property type="entry name" value="RMS1_SET"/>
    <property type="match status" value="1"/>
</dbReference>
<dbReference type="Gene3D" id="3.90.1410.10">
    <property type="entry name" value="set domain protein methyltransferase, domain 1"/>
    <property type="match status" value="1"/>
</dbReference>
<evidence type="ECO:0000256" key="6">
    <source>
        <dbReference type="PIRNR" id="PIRNR011771"/>
    </source>
</evidence>
<dbReference type="InterPro" id="IPR036464">
    <property type="entry name" value="Rubisco_LSMT_subst-bd_sf"/>
</dbReference>
<proteinExistence type="inferred from homology"/>
<dbReference type="GO" id="GO:0032259">
    <property type="term" value="P:methylation"/>
    <property type="evidence" value="ECO:0007669"/>
    <property type="project" value="UniProtKB-KW"/>
</dbReference>
<comment type="function">
    <text evidence="6">Protein-lysine N-methyltransferase.</text>
</comment>
<dbReference type="AlphaFoldDB" id="A0AAV2HU24"/>
<feature type="compositionally biased region" description="Acidic residues" evidence="7">
    <location>
        <begin position="233"/>
        <end position="245"/>
    </location>
</feature>
<dbReference type="PANTHER" id="PTHR13271:SF34">
    <property type="entry name" value="N-LYSINE METHYLTRANSFERASE SETD6"/>
    <property type="match status" value="1"/>
</dbReference>
<keyword evidence="3 6" id="KW-0808">Transferase</keyword>
<keyword evidence="10" id="KW-1185">Reference proteome</keyword>
<comment type="caution">
    <text evidence="9">The sequence shown here is derived from an EMBL/GenBank/DDBJ whole genome shotgun (WGS) entry which is preliminary data.</text>
</comment>
<evidence type="ECO:0000256" key="2">
    <source>
        <dbReference type="ARBA" id="ARBA00022603"/>
    </source>
</evidence>
<comment type="similarity">
    <text evidence="6">Belongs to the class V-like SAM-binding methyltransferase superfamily. Histone-lysine methyltransferase family. SETD6 subfamily.</text>
</comment>
<evidence type="ECO:0000259" key="8">
    <source>
        <dbReference type="PROSITE" id="PS50280"/>
    </source>
</evidence>
<sequence>MATPVKRKRESFSNCNHDLNSNQKQNIFSDAPDKLKTFTAWCASNKFNISRKVQVGREGSCAQYGMTAVEDIPEGYCLFQVPRTSLLMPHNTNIAGLIEQEKSKLAATNQWVPLLISLLHEENNPTSKWRPYLDLFPDFETLDLPMFWERSDIEKLLRGTGVDLAVERDLKMIRDDYNKLVLPFFDRHSDEISKGQMDLDYFKKMVAFVMSYSFTEPRHRRTKNSENSNSGDSGEEESDSDDDEPSMLPPMMVPLADTLNHITHNNAKLTFGKEALKMVAARPIKKGEEIFNTYGQVSNLHLMHMYGFAEPYPDNTNDVVEIPVVRIFEAAKDLHQDKESSYKSHLDVVWAFLIEQELILADDIFVLGREGIITDDICIQALKVLSMDKQQFVEYTEKEGWSDAESDTSLAEDSRLELAKIPSLVDVRWKQLLKRMGQLHLNNYTTTLEEDEAKLRVISTLTSQEKFALYTAHGQKMLIKLLIDACS</sequence>
<dbReference type="GO" id="GO:0005634">
    <property type="term" value="C:nucleus"/>
    <property type="evidence" value="ECO:0007669"/>
    <property type="project" value="UniProtKB-SubCell"/>
</dbReference>
<keyword evidence="4 6" id="KW-0949">S-adenosyl-L-methionine</keyword>
<dbReference type="InterPro" id="IPR044430">
    <property type="entry name" value="SETD6_SET"/>
</dbReference>
<dbReference type="EMBL" id="CAXITT010000247">
    <property type="protein sequence ID" value="CAL1537075.1"/>
    <property type="molecule type" value="Genomic_DNA"/>
</dbReference>
<evidence type="ECO:0000256" key="7">
    <source>
        <dbReference type="SAM" id="MobiDB-lite"/>
    </source>
</evidence>
<gene>
    <name evidence="9" type="ORF">GSLYS_00010988001</name>
</gene>
<dbReference type="GO" id="GO:0016279">
    <property type="term" value="F:protein-lysine N-methyltransferase activity"/>
    <property type="evidence" value="ECO:0007669"/>
    <property type="project" value="UniProtKB-UniRule"/>
</dbReference>
<dbReference type="FunFam" id="3.90.1410.10:FF:000007">
    <property type="entry name" value="Ribosomal lysine N-methyltransferase 4"/>
    <property type="match status" value="1"/>
</dbReference>
<protein>
    <recommendedName>
        <fullName evidence="6">N-lysine methyltransferase</fullName>
        <ecNumber evidence="6">2.1.1.-</ecNumber>
    </recommendedName>
</protein>
<comment type="subcellular location">
    <subcellularLocation>
        <location evidence="1 6">Nucleus</location>
    </subcellularLocation>
</comment>
<accession>A0AAV2HU24</accession>
<dbReference type="SUPFAM" id="SSF82199">
    <property type="entry name" value="SET domain"/>
    <property type="match status" value="1"/>
</dbReference>
<keyword evidence="2 6" id="KW-0489">Methyltransferase</keyword>
<dbReference type="SUPFAM" id="SSF81822">
    <property type="entry name" value="RuBisCo LSMT C-terminal, substrate-binding domain"/>
    <property type="match status" value="1"/>
</dbReference>
<dbReference type="InterPro" id="IPR046341">
    <property type="entry name" value="SET_dom_sf"/>
</dbReference>
<dbReference type="InterPro" id="IPR050600">
    <property type="entry name" value="SETD3_SETD6_MTase"/>
</dbReference>
<evidence type="ECO:0000256" key="3">
    <source>
        <dbReference type="ARBA" id="ARBA00022679"/>
    </source>
</evidence>
<dbReference type="PROSITE" id="PS50280">
    <property type="entry name" value="SET"/>
    <property type="match status" value="1"/>
</dbReference>
<dbReference type="InterPro" id="IPR001214">
    <property type="entry name" value="SET_dom"/>
</dbReference>
<evidence type="ECO:0000313" key="9">
    <source>
        <dbReference type="EMBL" id="CAL1537075.1"/>
    </source>
</evidence>
<reference evidence="9 10" key="1">
    <citation type="submission" date="2024-04" db="EMBL/GenBank/DDBJ databases">
        <authorList>
            <consortium name="Genoscope - CEA"/>
            <person name="William W."/>
        </authorList>
    </citation>
    <scope>NUCLEOTIDE SEQUENCE [LARGE SCALE GENOMIC DNA]</scope>
</reference>
<feature type="domain" description="SET" evidence="8">
    <location>
        <begin position="45"/>
        <end position="295"/>
    </location>
</feature>
<name>A0AAV2HU24_LYMST</name>
<evidence type="ECO:0000256" key="1">
    <source>
        <dbReference type="ARBA" id="ARBA00004123"/>
    </source>
</evidence>
<evidence type="ECO:0000313" key="10">
    <source>
        <dbReference type="Proteomes" id="UP001497497"/>
    </source>
</evidence>
<evidence type="ECO:0000256" key="4">
    <source>
        <dbReference type="ARBA" id="ARBA00022691"/>
    </source>
</evidence>